<dbReference type="Pfam" id="PF15632">
    <property type="entry name" value="ATPgrasp_Ter"/>
    <property type="match status" value="1"/>
</dbReference>
<sequence>MCVEAGIAGSSSDIKKLSVLLIASNTPFQYRVLRCAAQAGALIFVLGNKQAKPLALSRYCEDFVMYSGDFGEESASGLVEIINDLSTNLGIDYVIPGCGDTTRLLGFIKSRLRSKCFPVPPPSVFDILNDKGKFAGLCWGLGMPHPSSVLLADASELRSMYDSGQLHFPVIAKPVDAYGSDGVVKLEACSAGVAIGKIDYSPILLQDFIEGEDVCISLFCVEGVCTHRVVYKRKKGICFFEHNVLSELAQAIARHVKFDGVICFDARISSGGEAVCLIECNPRFWYNMDFAMVAGVNFAGLGIGGVCEAGGGSDGIFSSPYSFALKLFTPWKITVNDIAMLRYWLADPIPFFFIEVWLNLPGLIAGRVARVLEKAKVRFRFVGC</sequence>
<dbReference type="AlphaFoldDB" id="A0A858Q4E5"/>
<dbReference type="EMBL" id="CP046565">
    <property type="protein sequence ID" value="QJD28695.1"/>
    <property type="molecule type" value="Genomic_DNA"/>
</dbReference>
<dbReference type="KEGG" id="metu:GNH96_01065"/>
<proteinExistence type="predicted"/>
<dbReference type="InterPro" id="IPR013815">
    <property type="entry name" value="ATP_grasp_subdomain_1"/>
</dbReference>
<organism evidence="3 4">
    <name type="scientific">Methylococcus geothermalis</name>
    <dbReference type="NCBI Taxonomy" id="2681310"/>
    <lineage>
        <taxon>Bacteria</taxon>
        <taxon>Pseudomonadati</taxon>
        <taxon>Pseudomonadota</taxon>
        <taxon>Gammaproteobacteria</taxon>
        <taxon>Methylococcales</taxon>
        <taxon>Methylococcaceae</taxon>
        <taxon>Methylococcus</taxon>
    </lineage>
</organism>
<accession>A0A858Q4E5</accession>
<keyword evidence="1" id="KW-0067">ATP-binding</keyword>
<dbReference type="GO" id="GO:0003824">
    <property type="term" value="F:catalytic activity"/>
    <property type="evidence" value="ECO:0007669"/>
    <property type="project" value="UniProtKB-ARBA"/>
</dbReference>
<evidence type="ECO:0000313" key="4">
    <source>
        <dbReference type="Proteomes" id="UP000503004"/>
    </source>
</evidence>
<dbReference type="GO" id="GO:0046872">
    <property type="term" value="F:metal ion binding"/>
    <property type="evidence" value="ECO:0007669"/>
    <property type="project" value="InterPro"/>
</dbReference>
<dbReference type="SUPFAM" id="SSF56059">
    <property type="entry name" value="Glutathione synthetase ATP-binding domain-like"/>
    <property type="match status" value="1"/>
</dbReference>
<dbReference type="InterPro" id="IPR011761">
    <property type="entry name" value="ATP-grasp"/>
</dbReference>
<dbReference type="PROSITE" id="PS50975">
    <property type="entry name" value="ATP_GRASP"/>
    <property type="match status" value="1"/>
</dbReference>
<gene>
    <name evidence="3" type="ORF">GNH96_01065</name>
</gene>
<dbReference type="Proteomes" id="UP000503004">
    <property type="component" value="Chromosome"/>
</dbReference>
<dbReference type="Gene3D" id="3.30.470.20">
    <property type="entry name" value="ATP-grasp fold, B domain"/>
    <property type="match status" value="1"/>
</dbReference>
<protein>
    <submittedName>
        <fullName evidence="3">ATP-grasp domain-containing protein</fullName>
    </submittedName>
</protein>
<keyword evidence="4" id="KW-1185">Reference proteome</keyword>
<dbReference type="GO" id="GO:0005524">
    <property type="term" value="F:ATP binding"/>
    <property type="evidence" value="ECO:0007669"/>
    <property type="project" value="UniProtKB-UniRule"/>
</dbReference>
<reference evidence="4" key="1">
    <citation type="submission" date="2019-12" db="EMBL/GenBank/DDBJ databases">
        <authorList>
            <person name="Awala S.I."/>
            <person name="Rhee S.K."/>
        </authorList>
    </citation>
    <scope>NUCLEOTIDE SEQUENCE [LARGE SCALE GENOMIC DNA]</scope>
    <source>
        <strain evidence="4">IM1</strain>
    </source>
</reference>
<evidence type="ECO:0000259" key="2">
    <source>
        <dbReference type="PROSITE" id="PS50975"/>
    </source>
</evidence>
<feature type="domain" description="ATP-grasp" evidence="2">
    <location>
        <begin position="135"/>
        <end position="307"/>
    </location>
</feature>
<name>A0A858Q4E5_9GAMM</name>
<keyword evidence="1" id="KW-0547">Nucleotide-binding</keyword>
<dbReference type="Gene3D" id="3.30.1490.20">
    <property type="entry name" value="ATP-grasp fold, A domain"/>
    <property type="match status" value="1"/>
</dbReference>
<evidence type="ECO:0000256" key="1">
    <source>
        <dbReference type="PROSITE-ProRule" id="PRU00409"/>
    </source>
</evidence>
<evidence type="ECO:0000313" key="3">
    <source>
        <dbReference type="EMBL" id="QJD28695.1"/>
    </source>
</evidence>
<dbReference type="RefSeq" id="WP_169601489.1">
    <property type="nucleotide sequence ID" value="NZ_CP046565.1"/>
</dbReference>